<feature type="transmembrane region" description="Helical" evidence="6">
    <location>
        <begin position="70"/>
        <end position="89"/>
    </location>
</feature>
<feature type="compositionally biased region" description="Low complexity" evidence="5">
    <location>
        <begin position="339"/>
        <end position="351"/>
    </location>
</feature>
<feature type="transmembrane region" description="Helical" evidence="6">
    <location>
        <begin position="470"/>
        <end position="491"/>
    </location>
</feature>
<dbReference type="Proteomes" id="UP001500909">
    <property type="component" value="Unassembled WGS sequence"/>
</dbReference>
<keyword evidence="2 6" id="KW-0812">Transmembrane</keyword>
<feature type="transmembrane region" description="Helical" evidence="6">
    <location>
        <begin position="35"/>
        <end position="58"/>
    </location>
</feature>
<proteinExistence type="predicted"/>
<evidence type="ECO:0000256" key="5">
    <source>
        <dbReference type="SAM" id="MobiDB-lite"/>
    </source>
</evidence>
<organism evidence="8 9">
    <name type="scientific">Streptomyces olivaceiscleroticus</name>
    <dbReference type="NCBI Taxonomy" id="68245"/>
    <lineage>
        <taxon>Bacteria</taxon>
        <taxon>Bacillati</taxon>
        <taxon>Actinomycetota</taxon>
        <taxon>Actinomycetes</taxon>
        <taxon>Kitasatosporales</taxon>
        <taxon>Streptomycetaceae</taxon>
        <taxon>Streptomyces</taxon>
    </lineage>
</organism>
<evidence type="ECO:0000256" key="6">
    <source>
        <dbReference type="SAM" id="Phobius"/>
    </source>
</evidence>
<keyword evidence="4 6" id="KW-0472">Membrane</keyword>
<dbReference type="Pfam" id="PF13515">
    <property type="entry name" value="FUSC_2"/>
    <property type="match status" value="1"/>
</dbReference>
<sequence length="719" mass="74452">MPRAVPVWLAHPFRWQRLPVPWPAVVRGALCAGPLLGAGVATGHPAAGVLAGLGSMLAGVNDRPGTRRKGVLHIGLPALAVALGMFAGASLSGVGWWLVLALFGIGFVSGAGSVAGPVRSTAGMQMLAAAILGAGMPLPHLEPWQKSLLTLVGAGWLLLLRLVLRTPRPAGGSLSGERAAVATVFDALAEALTAVGTPGAEPARRRLTTALDRADEAMRLRRLLRRRPRADERRLIERFAAATALCEASVALLWEAQPLPARIADGPRALAAALRTGRPPGRLPAPETSTPARSAFDRALLDAAVVFARTLPPGGGAATGATDERLLHGLRPALGGPGATPEEAAGAAGDPTAHKGTGEPAASGGSGAPAASQGSGAWSSFGSRAAFDTGRWASVLRGVAGVFAWRRGPGRRVFGPAGRDYGLRVGLCIAACTATALFLRAEHWYWLPATATFLVKPDLGPLFSRTVNRFAGTACGVLVFALAGPALPGAWWPVVMATAGGALLPFATRHFALQTVAITLMVLSFVHVSGAPEAAPERIVDTAIACLIVVVVGHLPRLADPRRRVGPRVGAALRCTEAYLRQVLATAPGADTGERLALRRTAYQALGEARTAAEMAAAELLARRTGAPDWPTVVKAAERIVDATTAAAVRLDQGAQRPSEEDARRLCAVLTEMAGALDAPRRHRPRLLPPPSLESAPDCATLSDVAAELERMRGYAGAV</sequence>
<protein>
    <recommendedName>
        <fullName evidence="7">Integral membrane bound transporter domain-containing protein</fullName>
    </recommendedName>
</protein>
<dbReference type="InterPro" id="IPR049453">
    <property type="entry name" value="Memb_transporter_dom"/>
</dbReference>
<keyword evidence="9" id="KW-1185">Reference proteome</keyword>
<evidence type="ECO:0000313" key="8">
    <source>
        <dbReference type="EMBL" id="GAA0471358.1"/>
    </source>
</evidence>
<dbReference type="EMBL" id="BAAABY010000029">
    <property type="protein sequence ID" value="GAA0471358.1"/>
    <property type="molecule type" value="Genomic_DNA"/>
</dbReference>
<feature type="transmembrane region" description="Helical" evidence="6">
    <location>
        <begin position="95"/>
        <end position="115"/>
    </location>
</feature>
<evidence type="ECO:0000256" key="4">
    <source>
        <dbReference type="ARBA" id="ARBA00023136"/>
    </source>
</evidence>
<name>A0ABP3K5W9_9ACTN</name>
<reference evidence="9" key="1">
    <citation type="journal article" date="2019" name="Int. J. Syst. Evol. Microbiol.">
        <title>The Global Catalogue of Microorganisms (GCM) 10K type strain sequencing project: providing services to taxonomists for standard genome sequencing and annotation.</title>
        <authorList>
            <consortium name="The Broad Institute Genomics Platform"/>
            <consortium name="The Broad Institute Genome Sequencing Center for Infectious Disease"/>
            <person name="Wu L."/>
            <person name="Ma J."/>
        </authorList>
    </citation>
    <scope>NUCLEOTIDE SEQUENCE [LARGE SCALE GENOMIC DNA]</scope>
    <source>
        <strain evidence="9">JCM 4805</strain>
    </source>
</reference>
<accession>A0ABP3K5W9</accession>
<evidence type="ECO:0000313" key="9">
    <source>
        <dbReference type="Proteomes" id="UP001500909"/>
    </source>
</evidence>
<evidence type="ECO:0000256" key="3">
    <source>
        <dbReference type="ARBA" id="ARBA00022989"/>
    </source>
</evidence>
<evidence type="ECO:0000256" key="2">
    <source>
        <dbReference type="ARBA" id="ARBA00022692"/>
    </source>
</evidence>
<comment type="subcellular location">
    <subcellularLocation>
        <location evidence="1">Membrane</location>
        <topology evidence="1">Multi-pass membrane protein</topology>
    </subcellularLocation>
</comment>
<evidence type="ECO:0000256" key="1">
    <source>
        <dbReference type="ARBA" id="ARBA00004141"/>
    </source>
</evidence>
<feature type="region of interest" description="Disordered" evidence="5">
    <location>
        <begin position="329"/>
        <end position="374"/>
    </location>
</feature>
<gene>
    <name evidence="8" type="ORF">GCM10010361_39330</name>
</gene>
<feature type="transmembrane region" description="Helical" evidence="6">
    <location>
        <begin position="511"/>
        <end position="528"/>
    </location>
</feature>
<dbReference type="RefSeq" id="WP_346096305.1">
    <property type="nucleotide sequence ID" value="NZ_BAAABY010000029.1"/>
</dbReference>
<evidence type="ECO:0000259" key="7">
    <source>
        <dbReference type="Pfam" id="PF13515"/>
    </source>
</evidence>
<comment type="caution">
    <text evidence="8">The sequence shown here is derived from an EMBL/GenBank/DDBJ whole genome shotgun (WGS) entry which is preliminary data.</text>
</comment>
<keyword evidence="3 6" id="KW-1133">Transmembrane helix</keyword>
<feature type="domain" description="Integral membrane bound transporter" evidence="7">
    <location>
        <begin position="433"/>
        <end position="552"/>
    </location>
</feature>